<evidence type="ECO:0000313" key="2">
    <source>
        <dbReference type="EMBL" id="KAG0482980.1"/>
    </source>
</evidence>
<comment type="caution">
    <text evidence="2">The sequence shown here is derived from an EMBL/GenBank/DDBJ whole genome shotgun (WGS) entry which is preliminary data.</text>
</comment>
<reference evidence="2 3" key="1">
    <citation type="journal article" date="2020" name="Nat. Food">
        <title>A phased Vanilla planifolia genome enables genetic improvement of flavour and production.</title>
        <authorList>
            <person name="Hasing T."/>
            <person name="Tang H."/>
            <person name="Brym M."/>
            <person name="Khazi F."/>
            <person name="Huang T."/>
            <person name="Chambers A.H."/>
        </authorList>
    </citation>
    <scope>NUCLEOTIDE SEQUENCE [LARGE SCALE GENOMIC DNA]</scope>
    <source>
        <tissue evidence="2">Leaf</tissue>
    </source>
</reference>
<name>A0A835V432_VANPL</name>
<evidence type="ECO:0000313" key="3">
    <source>
        <dbReference type="Proteomes" id="UP000639772"/>
    </source>
</evidence>
<feature type="compositionally biased region" description="Basic and acidic residues" evidence="1">
    <location>
        <begin position="84"/>
        <end position="94"/>
    </location>
</feature>
<gene>
    <name evidence="2" type="ORF">HPP92_011064</name>
</gene>
<proteinExistence type="predicted"/>
<evidence type="ECO:0000256" key="1">
    <source>
        <dbReference type="SAM" id="MobiDB-lite"/>
    </source>
</evidence>
<feature type="compositionally biased region" description="Basic residues" evidence="1">
    <location>
        <begin position="95"/>
        <end position="107"/>
    </location>
</feature>
<protein>
    <submittedName>
        <fullName evidence="2">Uncharacterized protein</fullName>
    </submittedName>
</protein>
<accession>A0A835V432</accession>
<feature type="region of interest" description="Disordered" evidence="1">
    <location>
        <begin position="84"/>
        <end position="140"/>
    </location>
</feature>
<dbReference type="AlphaFoldDB" id="A0A835V432"/>
<dbReference type="Proteomes" id="UP000639772">
    <property type="component" value="Unassembled WGS sequence"/>
</dbReference>
<sequence length="210" mass="23502">MQQELQAEMDQLPETRNQAWKFHSPGGEAHLPPPSSLGQQVNSLENLQYACQVNQLTNPWSLNVADGSHCFLPTRENRQRHQELLEHPSEEKAKEARRRTGGRHRRLLQPSANCQRPVGEKTPNRHKHGEASSAGGSVHGKAELPLRGQAYPGHPLLRIPAPSSSTYASSTENISRLLEKLGEEVTQIRRDHPPLGRVVIKRGDGCERHE</sequence>
<organism evidence="2 3">
    <name type="scientific">Vanilla planifolia</name>
    <name type="common">Vanilla</name>
    <dbReference type="NCBI Taxonomy" id="51239"/>
    <lineage>
        <taxon>Eukaryota</taxon>
        <taxon>Viridiplantae</taxon>
        <taxon>Streptophyta</taxon>
        <taxon>Embryophyta</taxon>
        <taxon>Tracheophyta</taxon>
        <taxon>Spermatophyta</taxon>
        <taxon>Magnoliopsida</taxon>
        <taxon>Liliopsida</taxon>
        <taxon>Asparagales</taxon>
        <taxon>Orchidaceae</taxon>
        <taxon>Vanilloideae</taxon>
        <taxon>Vanilleae</taxon>
        <taxon>Vanilla</taxon>
    </lineage>
</organism>
<dbReference type="EMBL" id="JADCNM010000005">
    <property type="protein sequence ID" value="KAG0482980.1"/>
    <property type="molecule type" value="Genomic_DNA"/>
</dbReference>